<evidence type="ECO:0000256" key="5">
    <source>
        <dbReference type="ARBA" id="ARBA00022989"/>
    </source>
</evidence>
<evidence type="ECO:0000313" key="9">
    <source>
        <dbReference type="EMBL" id="OHX10691.1"/>
    </source>
</evidence>
<protein>
    <submittedName>
        <fullName evidence="9">Mammalian cell entry protein</fullName>
    </submittedName>
</protein>
<accession>A0A1S1WU23</accession>
<dbReference type="EMBL" id="MKCS01000003">
    <property type="protein sequence ID" value="OHX10691.1"/>
    <property type="molecule type" value="Genomic_DNA"/>
</dbReference>
<dbReference type="InterPro" id="IPR051800">
    <property type="entry name" value="PqiA-PqiB_transport"/>
</dbReference>
<feature type="domain" description="Mce/MlaD" evidence="8">
    <location>
        <begin position="300"/>
        <end position="397"/>
    </location>
</feature>
<evidence type="ECO:0000256" key="4">
    <source>
        <dbReference type="ARBA" id="ARBA00022692"/>
    </source>
</evidence>
<dbReference type="GO" id="GO:0005886">
    <property type="term" value="C:plasma membrane"/>
    <property type="evidence" value="ECO:0007669"/>
    <property type="project" value="UniProtKB-SubCell"/>
</dbReference>
<comment type="caution">
    <text evidence="9">The sequence shown here is derived from an EMBL/GenBank/DDBJ whole genome shotgun (WGS) entry which is preliminary data.</text>
</comment>
<evidence type="ECO:0000256" key="7">
    <source>
        <dbReference type="SAM" id="Phobius"/>
    </source>
</evidence>
<keyword evidence="6 7" id="KW-0472">Membrane</keyword>
<evidence type="ECO:0000256" key="6">
    <source>
        <dbReference type="ARBA" id="ARBA00023136"/>
    </source>
</evidence>
<feature type="domain" description="Mce/MlaD" evidence="8">
    <location>
        <begin position="170"/>
        <end position="230"/>
    </location>
</feature>
<organism evidence="9 10">
    <name type="scientific">Chromobacterium sphagni</name>
    <dbReference type="NCBI Taxonomy" id="1903179"/>
    <lineage>
        <taxon>Bacteria</taxon>
        <taxon>Pseudomonadati</taxon>
        <taxon>Pseudomonadota</taxon>
        <taxon>Betaproteobacteria</taxon>
        <taxon>Neisseriales</taxon>
        <taxon>Chromobacteriaceae</taxon>
        <taxon>Chromobacterium</taxon>
    </lineage>
</organism>
<evidence type="ECO:0000256" key="2">
    <source>
        <dbReference type="ARBA" id="ARBA00022475"/>
    </source>
</evidence>
<keyword evidence="3" id="KW-0997">Cell inner membrane</keyword>
<dbReference type="PANTHER" id="PTHR30462">
    <property type="entry name" value="INTERMEMBRANE TRANSPORT PROTEIN PQIB-RELATED"/>
    <property type="match status" value="1"/>
</dbReference>
<dbReference type="Proteomes" id="UP000180088">
    <property type="component" value="Unassembled WGS sequence"/>
</dbReference>
<keyword evidence="4 7" id="KW-0812">Transmembrane</keyword>
<dbReference type="AlphaFoldDB" id="A0A1S1WU23"/>
<evidence type="ECO:0000259" key="8">
    <source>
        <dbReference type="Pfam" id="PF02470"/>
    </source>
</evidence>
<evidence type="ECO:0000256" key="3">
    <source>
        <dbReference type="ARBA" id="ARBA00022519"/>
    </source>
</evidence>
<dbReference type="RefSeq" id="WP_071116814.1">
    <property type="nucleotide sequence ID" value="NZ_MKCS01000003.1"/>
</dbReference>
<comment type="subcellular location">
    <subcellularLocation>
        <location evidence="1">Cell inner membrane</location>
    </subcellularLocation>
</comment>
<feature type="domain" description="Mce/MlaD" evidence="8">
    <location>
        <begin position="54"/>
        <end position="144"/>
    </location>
</feature>
<dbReference type="STRING" id="1903179.BI347_19400"/>
<evidence type="ECO:0000256" key="1">
    <source>
        <dbReference type="ARBA" id="ARBA00004533"/>
    </source>
</evidence>
<dbReference type="OrthoDB" id="9806984at2"/>
<gene>
    <name evidence="9" type="ORF">BI347_19400</name>
</gene>
<proteinExistence type="predicted"/>
<keyword evidence="2" id="KW-1003">Cell membrane</keyword>
<dbReference type="PANTHER" id="PTHR30462:SF0">
    <property type="entry name" value="INTERMEMBRANE TRANSPORT PROTEIN YEBT"/>
    <property type="match status" value="1"/>
</dbReference>
<reference evidence="9 10" key="1">
    <citation type="submission" date="2016-09" db="EMBL/GenBank/DDBJ databases">
        <title>Chromobacterium muskegensis sp. nov., an insecticidal bacterium isolated from Sphagnum bogs.</title>
        <authorList>
            <person name="Sparks M.E."/>
            <person name="Blackburn M.B."/>
            <person name="Gundersen-Rindal D.E."/>
            <person name="Mitchell A."/>
            <person name="Farrar R."/>
            <person name="Kuhar D."/>
        </authorList>
    </citation>
    <scope>NUCLEOTIDE SEQUENCE [LARGE SCALE GENOMIC DNA]</scope>
    <source>
        <strain evidence="9 10">37-2</strain>
    </source>
</reference>
<dbReference type="Pfam" id="PF02470">
    <property type="entry name" value="MlaD"/>
    <property type="match status" value="3"/>
</dbReference>
<sequence length="541" mass="59077">MSSEKPVEPQGQEPQLPQAVALKRSRWAPSLVWLIPVVAALIGGWLAAHAILSRGPTITISFQNAEGIEAGKTRIKYKDVEIGEVTSIKLSPNRQSIVATAQLSKEAGDYLATDSRFWVVRPRVSGGGVSGLGTVLSGSYIGMDIGKSEARKTEFVGLETPPIINADLPGQTFFLRADNLGSLNTGSPVYFRRVPVGQVVGYELDPKGGFVRVSVFINAPYDRFVSANSRFWHASGIDVSLSANGLNVSTQSLAAIALGGIAFETPLADNAAIPLSDRNFILHDSRDKALQNPDREMQAFRLRFRQSLRGLAIGAPVDFRGIIIGEVTAIGVEYVPERKDFDMTVDIRTYPSRLDSLSHGARISRKLSSQQLVANGMRAQLRSGSLITGQLYVALDFFRDVPPAKLVVRSGIAELPTIPGDLEELQRVLQRIAKKLDSVPFDSIGLEMDASLKSLHQTLDSMRKLSDGINGEMLPQTLKTLEQLQQTLDATRQTMRADSPLQQDVRSAAQEVKETVRSFRALADYLDRHPEALVRGKEAQP</sequence>
<evidence type="ECO:0000313" key="10">
    <source>
        <dbReference type="Proteomes" id="UP000180088"/>
    </source>
</evidence>
<dbReference type="InterPro" id="IPR003399">
    <property type="entry name" value="Mce/MlaD"/>
</dbReference>
<name>A0A1S1WU23_9NEIS</name>
<feature type="transmembrane region" description="Helical" evidence="7">
    <location>
        <begin position="31"/>
        <end position="52"/>
    </location>
</feature>
<keyword evidence="5 7" id="KW-1133">Transmembrane helix</keyword>